<accession>W6NA66</accession>
<dbReference type="SUPFAM" id="SSF75011">
    <property type="entry name" value="3-carboxy-cis,cis-mucoante lactonizing enzyme"/>
    <property type="match status" value="1"/>
</dbReference>
<dbReference type="AlphaFoldDB" id="W6NA66"/>
<reference evidence="1 2" key="1">
    <citation type="journal article" date="2015" name="Genome Announc.">
        <title>Draft Genome Sequence of Clostridium tyrobutyricum Strain DIVETGP, Isolated from Cow's Milk for Grana Padano Production.</title>
        <authorList>
            <person name="Soggiu A."/>
            <person name="Piras C."/>
            <person name="Gaiarsa S."/>
            <person name="Sassera D."/>
            <person name="Roncada P."/>
            <person name="Bendixen E."/>
            <person name="Brasca M."/>
            <person name="Bonizzi L."/>
        </authorList>
    </citation>
    <scope>NUCLEOTIDE SEQUENCE [LARGE SCALE GENOMIC DNA]</scope>
    <source>
        <strain evidence="1 2">DIVETGP</strain>
    </source>
</reference>
<keyword evidence="2" id="KW-1185">Reference proteome</keyword>
<sequence>MPYKQSLAYSKDLIKGTKIEVLKKKLILPFTGTATVKLYDSLTGKQTYEAESENRISAVFGNIAYIDGFYYPMLDNNQDNLLTRIYTTYPFRIMVLTTGDIAEDPYDYFTWGNIIGYADSIYKYSSSDSLKGNVNNVETTRNENTKHYVMDFPTNAANGTFKSIYWTGGAGVGSSAQSPKINSLYTKRTLEAGSSGNYLPDHNLCTDETNLYALKINSVTLYVYDKITGDKKSDITLPAAAKAIAYDGTNFWILISDGSFKKLDKNFTVVESYPKSAAIPGELVSGVHYYDIAVNAANVYITYNGCTDSSGSSSKYKSCIAKYNKDGTFSSKAEIYTGSSGNIILTKIPNNKFWVMINYGTCLQLNSDMSIYGTSNFTSTDYDSIAWDEDTSTLFTAGDSNYGELKQQYIVPASAHTLLPEAITKTPTNTMKIQYDFTCDYVYPLDMSQH</sequence>
<dbReference type="OrthoDB" id="1875136at2"/>
<organism evidence="1 2">
    <name type="scientific">Clostridium tyrobutyricum DIVETGP</name>
    <dbReference type="NCBI Taxonomy" id="1408889"/>
    <lineage>
        <taxon>Bacteria</taxon>
        <taxon>Bacillati</taxon>
        <taxon>Bacillota</taxon>
        <taxon>Clostridia</taxon>
        <taxon>Eubacteriales</taxon>
        <taxon>Clostridiaceae</taxon>
        <taxon>Clostridium</taxon>
    </lineage>
</organism>
<evidence type="ECO:0000313" key="2">
    <source>
        <dbReference type="Proteomes" id="UP000019482"/>
    </source>
</evidence>
<name>W6NA66_CLOTY</name>
<dbReference type="GeneID" id="29418873"/>
<dbReference type="Proteomes" id="UP000019482">
    <property type="component" value="Unassembled WGS sequence"/>
</dbReference>
<proteinExistence type="predicted"/>
<gene>
    <name evidence="1" type="ORF">CTDIVETGP_2524</name>
</gene>
<dbReference type="EMBL" id="CBXI010000043">
    <property type="protein sequence ID" value="CDL92454.1"/>
    <property type="molecule type" value="Genomic_DNA"/>
</dbReference>
<protein>
    <submittedName>
        <fullName evidence="1">Uncharacterized protein</fullName>
    </submittedName>
</protein>
<dbReference type="RefSeq" id="WP_017894917.1">
    <property type="nucleotide sequence ID" value="NZ_CBXI010000043.1"/>
</dbReference>
<comment type="caution">
    <text evidence="1">The sequence shown here is derived from an EMBL/GenBank/DDBJ whole genome shotgun (WGS) entry which is preliminary data.</text>
</comment>
<evidence type="ECO:0000313" key="1">
    <source>
        <dbReference type="EMBL" id="CDL92454.1"/>
    </source>
</evidence>